<keyword evidence="1" id="KW-0472">Membrane</keyword>
<feature type="transmembrane region" description="Helical" evidence="1">
    <location>
        <begin position="200"/>
        <end position="229"/>
    </location>
</feature>
<evidence type="ECO:0000259" key="2">
    <source>
        <dbReference type="Pfam" id="PF03413"/>
    </source>
</evidence>
<dbReference type="RefSeq" id="WP_110830105.1">
    <property type="nucleotide sequence ID" value="NZ_QKLU01000003.1"/>
</dbReference>
<dbReference type="Proteomes" id="UP000248198">
    <property type="component" value="Unassembled WGS sequence"/>
</dbReference>
<evidence type="ECO:0000313" key="4">
    <source>
        <dbReference type="Proteomes" id="UP000248198"/>
    </source>
</evidence>
<organism evidence="3 4">
    <name type="scientific">Pedobacter nutrimenti</name>
    <dbReference type="NCBI Taxonomy" id="1241337"/>
    <lineage>
        <taxon>Bacteria</taxon>
        <taxon>Pseudomonadati</taxon>
        <taxon>Bacteroidota</taxon>
        <taxon>Sphingobacteriia</taxon>
        <taxon>Sphingobacteriales</taxon>
        <taxon>Sphingobacteriaceae</taxon>
        <taxon>Pedobacter</taxon>
    </lineage>
</organism>
<feature type="transmembrane region" description="Helical" evidence="1">
    <location>
        <begin position="486"/>
        <end position="509"/>
    </location>
</feature>
<name>A0A318UF81_9SPHI</name>
<feature type="transmembrane region" description="Helical" evidence="1">
    <location>
        <begin position="448"/>
        <end position="474"/>
    </location>
</feature>
<accession>A0A318UF81</accession>
<dbReference type="Pfam" id="PF03413">
    <property type="entry name" value="PepSY"/>
    <property type="match status" value="1"/>
</dbReference>
<dbReference type="OrthoDB" id="111691at2"/>
<protein>
    <submittedName>
        <fullName evidence="3">Putative iron-regulated membrane protein</fullName>
    </submittedName>
</protein>
<proteinExistence type="predicted"/>
<feature type="transmembrane region" description="Helical" evidence="1">
    <location>
        <begin position="348"/>
        <end position="370"/>
    </location>
</feature>
<reference evidence="3 4" key="1">
    <citation type="submission" date="2018-06" db="EMBL/GenBank/DDBJ databases">
        <title>Genomic Encyclopedia of Archaeal and Bacterial Type Strains, Phase II (KMG-II): from individual species to whole genera.</title>
        <authorList>
            <person name="Goeker M."/>
        </authorList>
    </citation>
    <scope>NUCLEOTIDE SEQUENCE [LARGE SCALE GENOMIC DNA]</scope>
    <source>
        <strain evidence="3 4">DSM 27372</strain>
    </source>
</reference>
<dbReference type="PANTHER" id="PTHR34219:SF3">
    <property type="entry name" value="BLL7967 PROTEIN"/>
    <property type="match status" value="1"/>
</dbReference>
<dbReference type="InterPro" id="IPR005625">
    <property type="entry name" value="PepSY-ass_TM"/>
</dbReference>
<dbReference type="PANTHER" id="PTHR34219">
    <property type="entry name" value="IRON-REGULATED INNER MEMBRANE PROTEIN-RELATED"/>
    <property type="match status" value="1"/>
</dbReference>
<feature type="transmembrane region" description="Helical" evidence="1">
    <location>
        <begin position="22"/>
        <end position="46"/>
    </location>
</feature>
<evidence type="ECO:0000256" key="1">
    <source>
        <dbReference type="SAM" id="Phobius"/>
    </source>
</evidence>
<feature type="transmembrane region" description="Helical" evidence="1">
    <location>
        <begin position="149"/>
        <end position="170"/>
    </location>
</feature>
<dbReference type="AlphaFoldDB" id="A0A318UF81"/>
<keyword evidence="4" id="KW-1185">Reference proteome</keyword>
<dbReference type="Pfam" id="PF03929">
    <property type="entry name" value="PepSY_TM"/>
    <property type="match status" value="1"/>
</dbReference>
<dbReference type="EMBL" id="QKLU01000003">
    <property type="protein sequence ID" value="PYF75084.1"/>
    <property type="molecule type" value="Genomic_DNA"/>
</dbReference>
<comment type="caution">
    <text evidence="3">The sequence shown here is derived from an EMBL/GenBank/DDBJ whole genome shotgun (WGS) entry which is preliminary data.</text>
</comment>
<feature type="domain" description="PepSY" evidence="2">
    <location>
        <begin position="260"/>
        <end position="315"/>
    </location>
</feature>
<keyword evidence="1" id="KW-1133">Transmembrane helix</keyword>
<keyword evidence="1" id="KW-0812">Transmembrane</keyword>
<dbReference type="InterPro" id="IPR025711">
    <property type="entry name" value="PepSY"/>
</dbReference>
<gene>
    <name evidence="3" type="ORF">B0O44_103531</name>
</gene>
<sequence length="512" mass="57711">MIKFSNLKLAWAKHQKRWFGKWHLYLGIIAGFIVSIVGLTGSILVFQDEIDHALNPTFFKVLEQQHKMPLEEILPVIRKNYPDLKPMYIGLTDQTANSTYRLYDPKQEKEIFINPYTAKICGKRMVGSSFIGLVTNIHRTLLIPAIGRYIVGLSALCLLILTISGLRLWIPKKWKQLKEVLTVNFKASFKRQNYDWHNVLGFYTSPIVVLLSLTGFCITFSIIVIPLLFLLNGQSPQGVAKLLGAKSAYAKGIQPMPLPQITELAKKQVPGARLEFISLPADSTGSYRMDFIGPYVAKSGKRQMIISDQYNGKILLNSNTDFPNTGQAYLSWLTPIHYGSFGGMPTKILAIIGGLTPLALFITGFIIWWPRYKKQKRKRRRKLGQPEKITKPVVAESSVPRTGAWKYIALHYKKGISYALWTILFAFLMGGLYGLVSGIVLEPAVFSLIFTGILVTANFLVAFIVMLFNLIFLTPFKKGRRPVLKYFSLSLAFVSVFILAVMLITLSGVRIF</sequence>
<feature type="transmembrane region" description="Helical" evidence="1">
    <location>
        <begin position="416"/>
        <end position="436"/>
    </location>
</feature>
<evidence type="ECO:0000313" key="3">
    <source>
        <dbReference type="EMBL" id="PYF75084.1"/>
    </source>
</evidence>